<name>A0ABW3UVS1_9BACL</name>
<sequence length="82" mass="9378">MERCEIDEAAGYSVAVMLQEALRKRRAVKDELLKLRPIYDLLEHNIGELDKQYAKANKNSANVRRSLNATLTISDIEKEVAF</sequence>
<keyword evidence="2" id="KW-1185">Reference proteome</keyword>
<organism evidence="1 2">
    <name type="scientific">Paenibacillus vulneris</name>
    <dbReference type="NCBI Taxonomy" id="1133364"/>
    <lineage>
        <taxon>Bacteria</taxon>
        <taxon>Bacillati</taxon>
        <taxon>Bacillota</taxon>
        <taxon>Bacilli</taxon>
        <taxon>Bacillales</taxon>
        <taxon>Paenibacillaceae</taxon>
        <taxon>Paenibacillus</taxon>
    </lineage>
</organism>
<dbReference type="RefSeq" id="WP_345589660.1">
    <property type="nucleotide sequence ID" value="NZ_BAABJG010000020.1"/>
</dbReference>
<proteinExistence type="predicted"/>
<evidence type="ECO:0000313" key="1">
    <source>
        <dbReference type="EMBL" id="MFD1223876.1"/>
    </source>
</evidence>
<accession>A0ABW3UVS1</accession>
<comment type="caution">
    <text evidence="1">The sequence shown here is derived from an EMBL/GenBank/DDBJ whole genome shotgun (WGS) entry which is preliminary data.</text>
</comment>
<dbReference type="EMBL" id="JBHTLU010000037">
    <property type="protein sequence ID" value="MFD1223876.1"/>
    <property type="molecule type" value="Genomic_DNA"/>
</dbReference>
<dbReference type="Proteomes" id="UP001597180">
    <property type="component" value="Unassembled WGS sequence"/>
</dbReference>
<evidence type="ECO:0000313" key="2">
    <source>
        <dbReference type="Proteomes" id="UP001597180"/>
    </source>
</evidence>
<protein>
    <submittedName>
        <fullName evidence="1">Uncharacterized protein</fullName>
    </submittedName>
</protein>
<gene>
    <name evidence="1" type="ORF">ACFQ4B_27500</name>
</gene>
<reference evidence="2" key="1">
    <citation type="journal article" date="2019" name="Int. J. Syst. Evol. Microbiol.">
        <title>The Global Catalogue of Microorganisms (GCM) 10K type strain sequencing project: providing services to taxonomists for standard genome sequencing and annotation.</title>
        <authorList>
            <consortium name="The Broad Institute Genomics Platform"/>
            <consortium name="The Broad Institute Genome Sequencing Center for Infectious Disease"/>
            <person name="Wu L."/>
            <person name="Ma J."/>
        </authorList>
    </citation>
    <scope>NUCLEOTIDE SEQUENCE [LARGE SCALE GENOMIC DNA]</scope>
    <source>
        <strain evidence="2">CCUG 53270</strain>
    </source>
</reference>